<evidence type="ECO:0000313" key="2">
    <source>
        <dbReference type="Proteomes" id="UP000014680"/>
    </source>
</evidence>
<proteinExistence type="predicted"/>
<organism evidence="1 2">
    <name type="scientific">Entamoeba invadens IP1</name>
    <dbReference type="NCBI Taxonomy" id="370355"/>
    <lineage>
        <taxon>Eukaryota</taxon>
        <taxon>Amoebozoa</taxon>
        <taxon>Evosea</taxon>
        <taxon>Archamoebae</taxon>
        <taxon>Mastigamoebida</taxon>
        <taxon>Entamoebidae</taxon>
        <taxon>Entamoeba</taxon>
    </lineage>
</organism>
<name>A0A0A1TYA4_ENTIV</name>
<dbReference type="KEGG" id="eiv:EIN_376560"/>
<dbReference type="VEuPathDB" id="AmoebaDB:EIN_376560"/>
<reference evidence="1 2" key="1">
    <citation type="submission" date="2012-10" db="EMBL/GenBank/DDBJ databases">
        <authorList>
            <person name="Zafar N."/>
            <person name="Inman J."/>
            <person name="Hall N."/>
            <person name="Lorenzi H."/>
            <person name="Caler E."/>
        </authorList>
    </citation>
    <scope>NUCLEOTIDE SEQUENCE [LARGE SCALE GENOMIC DNA]</scope>
    <source>
        <strain evidence="1 2">IP1</strain>
    </source>
</reference>
<accession>A0A0A1TYA4</accession>
<dbReference type="RefSeq" id="XP_004182827.1">
    <property type="nucleotide sequence ID" value="XM_004182779.1"/>
</dbReference>
<protein>
    <submittedName>
        <fullName evidence="1">Uncharacterized protein</fullName>
    </submittedName>
</protein>
<dbReference type="AlphaFoldDB" id="A0A0A1TYA4"/>
<sequence length="706" mass="81880">MSSLGPQLEIVFLEKVVEHLPDSSSALKFVFVNKKCCSAVHFQHENAFYLRTTARDCNSCVKFLREFKLFPGIKTLVINSSYFRTFKTHPFLNQIQSLKLYDLNYKNFNFVAGCEDKIIEIGMIVDSDQKQPTENLDFSKFPLLKRVILNMKILFPLSTLFPNKTQHFDMVKIVTPLQTNFVEFFKEFKNIEKIVVVSNTQPSVFADNVYNLYDGFVSDFPRNYFCKSVKFTLQRNEGGCDVSQFYKIMDAYYPSEILLDMTDKFDVDWKYDLDELRGFKTYEDYFHKRHEGDHDCEYCFAEGYSVSEEFINEKSNQNTDAFLALDDNVFGNEKTNQRRSAKKKLAERKRMLFDKIVNDTEIDLTKYTQLQNIEVKSPVINVKKPENYCERRRVLASGQSVSKRDEQKVYTSIRRNLDMTKEIFTNAKMIKCKLLQKTIFPITLKRLTLEDCEIVSYKSGTCFQLPKSVTCLTLKGNVDQHALHIERSPLIELQLLETPFVEINPFPQTLTKIKLMNVNSSRLMNFSNCILTSLELVACQKAGFVLPNLRLFRADVSNVYIKNIESVKVRRAELFRCFINEQEKLVCDHLFCFGDICDKHNNPFFESCFEELPISPNRSVSSPTYNSMIVNNSVEKRGVPANPFSRSAESMDVVPLQFVGRGAAQSDGIVSPFRPGMIENYQQFGEINNQRDIKREKWSGKQMLLD</sequence>
<dbReference type="EMBL" id="KB207268">
    <property type="protein sequence ID" value="ELP83481.1"/>
    <property type="molecule type" value="Genomic_DNA"/>
</dbReference>
<keyword evidence="2" id="KW-1185">Reference proteome</keyword>
<gene>
    <name evidence="1" type="ORF">EIN_376560</name>
</gene>
<evidence type="ECO:0000313" key="1">
    <source>
        <dbReference type="EMBL" id="ELP83481.1"/>
    </source>
</evidence>
<dbReference type="Proteomes" id="UP000014680">
    <property type="component" value="Unassembled WGS sequence"/>
</dbReference>
<dbReference type="GeneID" id="14882427"/>
<dbReference type="OrthoDB" id="30344at2759"/>